<organism evidence="1 2">
    <name type="scientific">Pyropia yezoensis</name>
    <name type="common">Susabi-nori</name>
    <name type="synonym">Porphyra yezoensis</name>
    <dbReference type="NCBI Taxonomy" id="2788"/>
    <lineage>
        <taxon>Eukaryota</taxon>
        <taxon>Rhodophyta</taxon>
        <taxon>Bangiophyceae</taxon>
        <taxon>Bangiales</taxon>
        <taxon>Bangiaceae</taxon>
        <taxon>Pyropia</taxon>
    </lineage>
</organism>
<comment type="caution">
    <text evidence="1">The sequence shown here is derived from an EMBL/GenBank/DDBJ whole genome shotgun (WGS) entry which is preliminary data.</text>
</comment>
<reference evidence="1" key="1">
    <citation type="submission" date="2019-11" db="EMBL/GenBank/DDBJ databases">
        <title>Nori genome reveals adaptations in red seaweeds to the harsh intertidal environment.</title>
        <authorList>
            <person name="Wang D."/>
            <person name="Mao Y."/>
        </authorList>
    </citation>
    <scope>NUCLEOTIDE SEQUENCE</scope>
    <source>
        <tissue evidence="1">Gametophyte</tissue>
    </source>
</reference>
<evidence type="ECO:0000313" key="2">
    <source>
        <dbReference type="Proteomes" id="UP000798662"/>
    </source>
</evidence>
<evidence type="ECO:0000313" key="1">
    <source>
        <dbReference type="EMBL" id="KAK1863387.1"/>
    </source>
</evidence>
<dbReference type="EMBL" id="CM020619">
    <property type="protein sequence ID" value="KAK1863387.1"/>
    <property type="molecule type" value="Genomic_DNA"/>
</dbReference>
<dbReference type="Proteomes" id="UP000798662">
    <property type="component" value="Chromosome 2"/>
</dbReference>
<name>A0ACC3BZQ3_PYRYE</name>
<proteinExistence type="predicted"/>
<protein>
    <submittedName>
        <fullName evidence="1">Uncharacterized protein</fullName>
    </submittedName>
</protein>
<keyword evidence="2" id="KW-1185">Reference proteome</keyword>
<accession>A0ACC3BZQ3</accession>
<sequence>MTPAAAAAAAVAALAATPANRKRGRPRKNSLPVDDVSGVVSAGPAALSADTPTPPVKRKVGRPRKRPLSPPPPPPAGSAAEAAAAAADLGVVIAPMGEEGLGSDAAAAAWAAAAIAKVSSNTVAPIAAGAAAPVAEPPAKRSRGRPRKAPLQAGPAVDAAAATPPVKRKPGRPRKNSLPAASSNPAGAAAGAVEAAAAAAAALAASVATTPVVKRKPGRPRKTPLPVASPNAAAAAAAAASATPPVVKRKPGRPRKTPLLGELPAPGTPSAASASPAVVKRKPGRPRKDSVVAVSPAEAAAAAASNAAFAAAAAAASHSPGLASIAPAPQFPLPVAGGGVVKRGPGRPRMVLVAAPAQAPPMAVSAIGGIAPGPVAGLSAAAGAPPLPLPVAVTPAKRKPGRPRKSPLLSPPTAGAVGSTAVAAAASPNGVAVTPPVKRKPGRPRKHPLPSPDVPPKAKRGPGRPRKHPLPAPPAMAGEAAVVPVPLATPPAETPAVVAERASPERTVSPGGTGMLDAVNGGALAMRSTDGPANASTVALPSLSSQRAPPGASADGEPPPIVPPPNVSLGDTVGTTLGPRGAAEAGEGGAYDSYSRDPYGLPVDLEADLRVEHAVDAGRALPGDDAGGIEGGMGSAGPSELPWGVSPPAAPEGADDAGRGSGAVWAAGAPPLSGVAGVSLPPGVSPLLPGMAPGTASGLAPQPEMPIASSGGPPKAPLPSLEGTLRTHTGGEDGRLVGSSATGAPASARSDGGDGRTDGAPDGAGHQQHGGL</sequence>
<gene>
    <name evidence="1" type="ORF">I4F81_005943</name>
</gene>